<evidence type="ECO:0000256" key="3">
    <source>
        <dbReference type="SAM" id="MobiDB-lite"/>
    </source>
</evidence>
<dbReference type="PANTHER" id="PTHR32295">
    <property type="entry name" value="IQ-DOMAIN 5-RELATED"/>
    <property type="match status" value="1"/>
</dbReference>
<evidence type="ECO:0000313" key="5">
    <source>
        <dbReference type="Proteomes" id="UP000323000"/>
    </source>
</evidence>
<keyword evidence="5" id="KW-1185">Reference proteome</keyword>
<proteinExistence type="inferred from homology"/>
<evidence type="ECO:0000313" key="4">
    <source>
        <dbReference type="EMBL" id="TXG50248.1"/>
    </source>
</evidence>
<dbReference type="PANTHER" id="PTHR32295:SF175">
    <property type="entry name" value="PROTEIN IQ-DOMAIN 2"/>
    <property type="match status" value="1"/>
</dbReference>
<dbReference type="Proteomes" id="UP000323000">
    <property type="component" value="Chromosome 11"/>
</dbReference>
<keyword evidence="1" id="KW-0112">Calmodulin-binding</keyword>
<sequence length="310" mass="34739">MEGAVVKRQACNTLRCMQTLSRVQSQICSRRIRMSEENQALPNWRVIGEDWDDSTQSKEQVEANLLSKYEATIRRERAMAYSFSHQQTWKNSSRSANPMFMDPRNPSWGWSWLERWMAARPWESRGVTQKEPKDDQSSVKSKSASRSILGGGISRSYARYQLNTDKLSPTTNQKTSKTPSQQSPSTPSKPTIPTVPRKLKSASPKGSVSGLEDDARSMISMQSEKNRRHSIAGSSVRDDESLPSSPAAPRYMVPTESARAKSRLQSPLGVEKNCTPEKRSSATAKKQLSYPPFTSQANAAFWSTKIGLQD</sequence>
<evidence type="ECO:0008006" key="6">
    <source>
        <dbReference type="Google" id="ProtNLM"/>
    </source>
</evidence>
<organism evidence="4 5">
    <name type="scientific">Acer yangbiense</name>
    <dbReference type="NCBI Taxonomy" id="1000413"/>
    <lineage>
        <taxon>Eukaryota</taxon>
        <taxon>Viridiplantae</taxon>
        <taxon>Streptophyta</taxon>
        <taxon>Embryophyta</taxon>
        <taxon>Tracheophyta</taxon>
        <taxon>Spermatophyta</taxon>
        <taxon>Magnoliopsida</taxon>
        <taxon>eudicotyledons</taxon>
        <taxon>Gunneridae</taxon>
        <taxon>Pentapetalae</taxon>
        <taxon>rosids</taxon>
        <taxon>malvids</taxon>
        <taxon>Sapindales</taxon>
        <taxon>Sapindaceae</taxon>
        <taxon>Hippocastanoideae</taxon>
        <taxon>Acereae</taxon>
        <taxon>Acer</taxon>
    </lineage>
</organism>
<gene>
    <name evidence="4" type="ORF">EZV62_022772</name>
</gene>
<dbReference type="GO" id="GO:0005516">
    <property type="term" value="F:calmodulin binding"/>
    <property type="evidence" value="ECO:0007669"/>
    <property type="project" value="UniProtKB-KW"/>
</dbReference>
<comment type="similarity">
    <text evidence="2">Belongs to the IQD family.</text>
</comment>
<feature type="compositionally biased region" description="Low complexity" evidence="3">
    <location>
        <begin position="168"/>
        <end position="194"/>
    </location>
</feature>
<evidence type="ECO:0000256" key="1">
    <source>
        <dbReference type="ARBA" id="ARBA00022860"/>
    </source>
</evidence>
<comment type="caution">
    <text evidence="4">The sequence shown here is derived from an EMBL/GenBank/DDBJ whole genome shotgun (WGS) entry which is preliminary data.</text>
</comment>
<protein>
    <recommendedName>
        <fullName evidence="6">DUF4005 domain-containing protein</fullName>
    </recommendedName>
</protein>
<evidence type="ECO:0000256" key="2">
    <source>
        <dbReference type="ARBA" id="ARBA00024341"/>
    </source>
</evidence>
<dbReference type="OrthoDB" id="1923765at2759"/>
<feature type="compositionally biased region" description="Polar residues" evidence="3">
    <location>
        <begin position="281"/>
        <end position="290"/>
    </location>
</feature>
<dbReference type="AlphaFoldDB" id="A0A5C7GZN6"/>
<accession>A0A5C7GZN6</accession>
<feature type="region of interest" description="Disordered" evidence="3">
    <location>
        <begin position="124"/>
        <end position="150"/>
    </location>
</feature>
<feature type="compositionally biased region" description="Low complexity" evidence="3">
    <location>
        <begin position="138"/>
        <end position="148"/>
    </location>
</feature>
<feature type="region of interest" description="Disordered" evidence="3">
    <location>
        <begin position="164"/>
        <end position="290"/>
    </location>
</feature>
<name>A0A5C7GZN6_9ROSI</name>
<reference evidence="5" key="1">
    <citation type="journal article" date="2019" name="Gigascience">
        <title>De novo genome assembly of the endangered Acer yangbiense, a plant species with extremely small populations endemic to Yunnan Province, China.</title>
        <authorList>
            <person name="Yang J."/>
            <person name="Wariss H.M."/>
            <person name="Tao L."/>
            <person name="Zhang R."/>
            <person name="Yun Q."/>
            <person name="Hollingsworth P."/>
            <person name="Dao Z."/>
            <person name="Luo G."/>
            <person name="Guo H."/>
            <person name="Ma Y."/>
            <person name="Sun W."/>
        </authorList>
    </citation>
    <scope>NUCLEOTIDE SEQUENCE [LARGE SCALE GENOMIC DNA]</scope>
    <source>
        <strain evidence="5">cv. Malutang</strain>
    </source>
</reference>
<dbReference type="EMBL" id="VAHF01000011">
    <property type="protein sequence ID" value="TXG50248.1"/>
    <property type="molecule type" value="Genomic_DNA"/>
</dbReference>
<feature type="compositionally biased region" description="Basic and acidic residues" evidence="3">
    <location>
        <begin position="128"/>
        <end position="137"/>
    </location>
</feature>